<evidence type="ECO:0000259" key="3">
    <source>
        <dbReference type="PROSITE" id="PS50960"/>
    </source>
</evidence>
<evidence type="ECO:0000313" key="5">
    <source>
        <dbReference type="Proteomes" id="UP000838756"/>
    </source>
</evidence>
<keyword evidence="5" id="KW-1185">Reference proteome</keyword>
<feature type="domain" description="HTH psq-type" evidence="3">
    <location>
        <begin position="5"/>
        <end position="56"/>
    </location>
</feature>
<dbReference type="GO" id="GO:0003677">
    <property type="term" value="F:DNA binding"/>
    <property type="evidence" value="ECO:0007669"/>
    <property type="project" value="UniProtKB-UniRule"/>
</dbReference>
<sequence length="283" mass="31498">MPNTAKGNAYKKKYSEKDLQAAIEAVKKGMSKRAAANTFGIPRGTLQFRLHENLIKTRPGPPTVLTMAEENTTAEAVTSASANVSEENLKKWFHQIETCLKEEECLHILENPKRIFNGDETNFLLCPKTSKVLALKGTRDVYEIDNAPAKCGLTVMFTFSANGAITPPMIIYPLKRNRADIAASVPPEWGVGLSSNGWMNKDLFLQYITNVFYPYLVKENIELPIVLFVDGHKSHINFELSKVCKEMGIILIALYPNATRILQPADVAAFKPIKGAWKKGVLE</sequence>
<keyword evidence="2" id="KW-0238">DNA-binding</keyword>
<dbReference type="PROSITE" id="PS50960">
    <property type="entry name" value="HTH_PSQ"/>
    <property type="match status" value="1"/>
</dbReference>
<evidence type="ECO:0000313" key="4">
    <source>
        <dbReference type="EMBL" id="CAH2208581.1"/>
    </source>
</evidence>
<gene>
    <name evidence="4" type="primary">jg15875</name>
    <name evidence="4" type="ORF">PAEG_LOCUS1170</name>
</gene>
<organism evidence="4 5">
    <name type="scientific">Pararge aegeria aegeria</name>
    <dbReference type="NCBI Taxonomy" id="348720"/>
    <lineage>
        <taxon>Eukaryota</taxon>
        <taxon>Metazoa</taxon>
        <taxon>Ecdysozoa</taxon>
        <taxon>Arthropoda</taxon>
        <taxon>Hexapoda</taxon>
        <taxon>Insecta</taxon>
        <taxon>Pterygota</taxon>
        <taxon>Neoptera</taxon>
        <taxon>Endopterygota</taxon>
        <taxon>Lepidoptera</taxon>
        <taxon>Glossata</taxon>
        <taxon>Ditrysia</taxon>
        <taxon>Papilionoidea</taxon>
        <taxon>Nymphalidae</taxon>
        <taxon>Satyrinae</taxon>
        <taxon>Satyrini</taxon>
        <taxon>Parargina</taxon>
        <taxon>Pararge</taxon>
    </lineage>
</organism>
<protein>
    <submittedName>
        <fullName evidence="4">Jg15875 protein</fullName>
    </submittedName>
</protein>
<dbReference type="EMBL" id="CAKXAJ010003981">
    <property type="protein sequence ID" value="CAH2208581.1"/>
    <property type="molecule type" value="Genomic_DNA"/>
</dbReference>
<dbReference type="Gene3D" id="1.10.10.60">
    <property type="entry name" value="Homeodomain-like"/>
    <property type="match status" value="1"/>
</dbReference>
<comment type="caution">
    <text evidence="4">The sequence shown here is derived from an EMBL/GenBank/DDBJ whole genome shotgun (WGS) entry which is preliminary data.</text>
</comment>
<dbReference type="GO" id="GO:0005634">
    <property type="term" value="C:nucleus"/>
    <property type="evidence" value="ECO:0007669"/>
    <property type="project" value="UniProtKB-SubCell"/>
</dbReference>
<feature type="DNA-binding region" description="H-T-H motif" evidence="2">
    <location>
        <begin position="32"/>
        <end position="52"/>
    </location>
</feature>
<dbReference type="AlphaFoldDB" id="A0A8S4QK03"/>
<dbReference type="Pfam" id="PF05225">
    <property type="entry name" value="HTH_psq"/>
    <property type="match status" value="1"/>
</dbReference>
<dbReference type="SUPFAM" id="SSF46689">
    <property type="entry name" value="Homeodomain-like"/>
    <property type="match status" value="1"/>
</dbReference>
<dbReference type="InterPro" id="IPR050863">
    <property type="entry name" value="CenT-Element_Derived"/>
</dbReference>
<accession>A0A8S4QK03</accession>
<keyword evidence="2" id="KW-0539">Nucleus</keyword>
<dbReference type="InterPro" id="IPR004875">
    <property type="entry name" value="DDE_SF_endonuclease_dom"/>
</dbReference>
<dbReference type="Proteomes" id="UP000838756">
    <property type="component" value="Unassembled WGS sequence"/>
</dbReference>
<dbReference type="InterPro" id="IPR009057">
    <property type="entry name" value="Homeodomain-like_sf"/>
</dbReference>
<proteinExistence type="predicted"/>
<comment type="subcellular location">
    <subcellularLocation>
        <location evidence="1 2">Nucleus</location>
    </subcellularLocation>
</comment>
<dbReference type="Pfam" id="PF03184">
    <property type="entry name" value="DDE_1"/>
    <property type="match status" value="1"/>
</dbReference>
<dbReference type="OrthoDB" id="4327074at2759"/>
<evidence type="ECO:0000256" key="2">
    <source>
        <dbReference type="PROSITE-ProRule" id="PRU00320"/>
    </source>
</evidence>
<evidence type="ECO:0000256" key="1">
    <source>
        <dbReference type="ARBA" id="ARBA00004123"/>
    </source>
</evidence>
<name>A0A8S4QK03_9NEOP</name>
<dbReference type="PANTHER" id="PTHR19303:SF74">
    <property type="entry name" value="POGO TRANSPOSABLE ELEMENT WITH KRAB DOMAIN"/>
    <property type="match status" value="1"/>
</dbReference>
<dbReference type="PANTHER" id="PTHR19303">
    <property type="entry name" value="TRANSPOSON"/>
    <property type="match status" value="1"/>
</dbReference>
<reference evidence="4" key="1">
    <citation type="submission" date="2022-03" db="EMBL/GenBank/DDBJ databases">
        <authorList>
            <person name="Lindestad O."/>
        </authorList>
    </citation>
    <scope>NUCLEOTIDE SEQUENCE</scope>
</reference>
<dbReference type="InterPro" id="IPR007889">
    <property type="entry name" value="HTH_Psq"/>
</dbReference>